<dbReference type="AlphaFoldDB" id="A0A1W6ZWC4"/>
<sequence>MSRPEKPLRILHVFRSPVGGLFRHVIDLVRGQTARGHQVGIVCDALTGGERASRLLDAVAPELALGVVRLPMGRHLAVSDYSAIRQIAASVERNAPDIVHGHGAKGGAYARLAVGADGPVRAYTPHGGSLLFKPDAMLGRFYLTLEKILQRRTDLFLFESAFIERLYHAKVGDPRAMTRIVPNGVAEAEFAEVPLRADATDILFIGELRHLKGVDVLLAALAGLRAKGIALSATIVGDGKARLDLQRQAQTAGLGDSVRFQLPKPAREAFSLGRVMVVPSRMESFPYIVLEAAAAGKPLIATHVGGIPDMFGPYADRLIPADDREALESALALAINHPETTNSAARLLQERVRATFSLDDMVSGGIDAYRAALASQKLKYE</sequence>
<dbReference type="KEGG" id="psin:CAK95_22560"/>
<keyword evidence="2" id="KW-1185">Reference proteome</keyword>
<keyword evidence="1" id="KW-0808">Transferase</keyword>
<dbReference type="SUPFAM" id="SSF53756">
    <property type="entry name" value="UDP-Glycosyltransferase/glycogen phosphorylase"/>
    <property type="match status" value="1"/>
</dbReference>
<dbReference type="Pfam" id="PF13439">
    <property type="entry name" value="Glyco_transf_4"/>
    <property type="match status" value="1"/>
</dbReference>
<dbReference type="STRING" id="1235591.CAK95_22560"/>
<name>A0A1W6ZWC4_9HYPH</name>
<evidence type="ECO:0000313" key="1">
    <source>
        <dbReference type="EMBL" id="ARQ01578.1"/>
    </source>
</evidence>
<protein>
    <submittedName>
        <fullName evidence="1">Glycosyl transferase family 1</fullName>
    </submittedName>
</protein>
<organism evidence="1 2">
    <name type="scientific">Pseudorhodoplanes sinuspersici</name>
    <dbReference type="NCBI Taxonomy" id="1235591"/>
    <lineage>
        <taxon>Bacteria</taxon>
        <taxon>Pseudomonadati</taxon>
        <taxon>Pseudomonadota</taxon>
        <taxon>Alphaproteobacteria</taxon>
        <taxon>Hyphomicrobiales</taxon>
        <taxon>Pseudorhodoplanes</taxon>
    </lineage>
</organism>
<gene>
    <name evidence="1" type="ORF">CAK95_22560</name>
</gene>
<evidence type="ECO:0000313" key="2">
    <source>
        <dbReference type="Proteomes" id="UP000194137"/>
    </source>
</evidence>
<dbReference type="RefSeq" id="WP_086089969.1">
    <property type="nucleotide sequence ID" value="NZ_CP021112.1"/>
</dbReference>
<dbReference type="CDD" id="cd03801">
    <property type="entry name" value="GT4_PimA-like"/>
    <property type="match status" value="1"/>
</dbReference>
<dbReference type="InterPro" id="IPR028098">
    <property type="entry name" value="Glyco_trans_4-like_N"/>
</dbReference>
<dbReference type="GO" id="GO:0016757">
    <property type="term" value="F:glycosyltransferase activity"/>
    <property type="evidence" value="ECO:0007669"/>
    <property type="project" value="InterPro"/>
</dbReference>
<dbReference type="OrthoDB" id="9806708at2"/>
<dbReference type="PANTHER" id="PTHR45871">
    <property type="entry name" value="N-ACETYLGLUCOSAMINYL-PHOSPHATIDYLINOSITOL BIOSYNTHETIC PROTEIN"/>
    <property type="match status" value="1"/>
</dbReference>
<dbReference type="Proteomes" id="UP000194137">
    <property type="component" value="Chromosome"/>
</dbReference>
<dbReference type="EMBL" id="CP021112">
    <property type="protein sequence ID" value="ARQ01578.1"/>
    <property type="molecule type" value="Genomic_DNA"/>
</dbReference>
<proteinExistence type="predicted"/>
<dbReference type="Pfam" id="PF00534">
    <property type="entry name" value="Glycos_transf_1"/>
    <property type="match status" value="1"/>
</dbReference>
<dbReference type="PANTHER" id="PTHR45871:SF1">
    <property type="entry name" value="PHOSPHATIDYLINOSITOL N-ACETYLGLUCOSAMINYLTRANSFERASE SUBUNIT A"/>
    <property type="match status" value="1"/>
</dbReference>
<dbReference type="Gene3D" id="3.40.50.2000">
    <property type="entry name" value="Glycogen Phosphorylase B"/>
    <property type="match status" value="2"/>
</dbReference>
<reference evidence="1 2" key="1">
    <citation type="submission" date="2017-05" db="EMBL/GenBank/DDBJ databases">
        <title>Full genome sequence of Pseudorhodoplanes sinuspersici.</title>
        <authorList>
            <person name="Dastgheib S.M.M."/>
            <person name="Shavandi M."/>
            <person name="Tirandaz H."/>
        </authorList>
    </citation>
    <scope>NUCLEOTIDE SEQUENCE [LARGE SCALE GENOMIC DNA]</scope>
    <source>
        <strain evidence="1 2">RIPI110</strain>
    </source>
</reference>
<accession>A0A1W6ZWC4</accession>
<dbReference type="InterPro" id="IPR001296">
    <property type="entry name" value="Glyco_trans_1"/>
</dbReference>